<feature type="binding site" evidence="2">
    <location>
        <position position="135"/>
    </location>
    <ligand>
        <name>Mn(2+)</name>
        <dbReference type="ChEBI" id="CHEBI:29035"/>
        <label>2</label>
    </ligand>
</feature>
<dbReference type="SUPFAM" id="SSF55031">
    <property type="entry name" value="Bacterial exopeptidase dimerisation domain"/>
    <property type="match status" value="1"/>
</dbReference>
<dbReference type="InterPro" id="IPR036264">
    <property type="entry name" value="Bact_exopeptidase_dim_dom"/>
</dbReference>
<dbReference type="GO" id="GO:0019877">
    <property type="term" value="P:diaminopimelate biosynthetic process"/>
    <property type="evidence" value="ECO:0007669"/>
    <property type="project" value="UniProtKB-ARBA"/>
</dbReference>
<dbReference type="Gene3D" id="3.30.70.360">
    <property type="match status" value="1"/>
</dbReference>
<feature type="binding site" evidence="2">
    <location>
        <position position="100"/>
    </location>
    <ligand>
        <name>Mn(2+)</name>
        <dbReference type="ChEBI" id="CHEBI:29035"/>
        <label>2</label>
    </ligand>
</feature>
<dbReference type="GO" id="GO:0046872">
    <property type="term" value="F:metal ion binding"/>
    <property type="evidence" value="ECO:0007669"/>
    <property type="project" value="UniProtKB-KW"/>
</dbReference>
<dbReference type="EMBL" id="LGAP01000005">
    <property type="protein sequence ID" value="KOF19452.1"/>
    <property type="molecule type" value="Genomic_DNA"/>
</dbReference>
<keyword evidence="1 4" id="KW-0378">Hydrolase</keyword>
<dbReference type="GO" id="GO:0050118">
    <property type="term" value="F:N-acetyldiaminopimelate deacetylase activity"/>
    <property type="evidence" value="ECO:0007669"/>
    <property type="project" value="UniProtKB-ARBA"/>
</dbReference>
<keyword evidence="2" id="KW-0479">Metal-binding</keyword>
<comment type="cofactor">
    <cofactor evidence="2">
        <name>Mn(2+)</name>
        <dbReference type="ChEBI" id="CHEBI:29035"/>
    </cofactor>
    <text evidence="2">The Mn(2+) ion enhances activity.</text>
</comment>
<dbReference type="InterPro" id="IPR017439">
    <property type="entry name" value="Amidohydrolase"/>
</dbReference>
<feature type="binding site" evidence="2">
    <location>
        <position position="161"/>
    </location>
    <ligand>
        <name>Mn(2+)</name>
        <dbReference type="ChEBI" id="CHEBI:29035"/>
        <label>2</label>
    </ligand>
</feature>
<evidence type="ECO:0000259" key="3">
    <source>
        <dbReference type="Pfam" id="PF07687"/>
    </source>
</evidence>
<feature type="binding site" evidence="2">
    <location>
        <position position="356"/>
    </location>
    <ligand>
        <name>Mn(2+)</name>
        <dbReference type="ChEBI" id="CHEBI:29035"/>
        <label>2</label>
    </ligand>
</feature>
<accession>A0A0L8BXN3</accession>
<evidence type="ECO:0000313" key="5">
    <source>
        <dbReference type="Proteomes" id="UP000037425"/>
    </source>
</evidence>
<name>A0A0L8BXN3_ENSAD</name>
<dbReference type="SUPFAM" id="SSF53187">
    <property type="entry name" value="Zn-dependent exopeptidases"/>
    <property type="match status" value="1"/>
</dbReference>
<feature type="domain" description="Peptidase M20 dimerisation" evidence="3">
    <location>
        <begin position="186"/>
        <end position="276"/>
    </location>
</feature>
<feature type="binding site" evidence="2">
    <location>
        <position position="102"/>
    </location>
    <ligand>
        <name>Mn(2+)</name>
        <dbReference type="ChEBI" id="CHEBI:29035"/>
        <label>2</label>
    </ligand>
</feature>
<dbReference type="Pfam" id="PF07687">
    <property type="entry name" value="M20_dimer"/>
    <property type="match status" value="1"/>
</dbReference>
<dbReference type="CDD" id="cd05666">
    <property type="entry name" value="M20_Acy1-like"/>
    <property type="match status" value="1"/>
</dbReference>
<proteinExistence type="predicted"/>
<keyword evidence="2" id="KW-0464">Manganese</keyword>
<sequence>MRDATLAEFLPELVNIRHKLHEMPEIGLSEVKTSEFVAGLLQSWGFEVTRGLATTGMVATLKRGNSNRSIGFRADMDALPMQEETGLAYQSKHPGAMHACGHDGHTSMLLGAAWLLSQDESFNGAVHLIFQPAEENFGGGKLMIEDGLFKRFPCERVFALHNWPGLQAGTFSTRAGAVAASIDVLTLTIKGKGGHGAQPELTVDPVVVGSSIVMALQTLVSRNVSPHQPSVVTVGSFQSGSASNIIPDTAVLEISMRATDPVVRKQLQERVEQIAQFQAQSFNVDVTFGWQVGYPATINNADAVGEARAVIIEKFGEESFVELAQPLMGSEDFSFLLEEVPGAYVLIGNGDSSGLHTTRYDFNDDILERGAMYFYHLARSALV</sequence>
<dbReference type="InterPro" id="IPR002933">
    <property type="entry name" value="Peptidase_M20"/>
</dbReference>
<comment type="caution">
    <text evidence="4">The sequence shown here is derived from an EMBL/GenBank/DDBJ whole genome shotgun (WGS) entry which is preliminary data.</text>
</comment>
<protein>
    <submittedName>
        <fullName evidence="4">Amidohydrolase</fullName>
    </submittedName>
</protein>
<evidence type="ECO:0000313" key="4">
    <source>
        <dbReference type="EMBL" id="KOF19452.1"/>
    </source>
</evidence>
<dbReference type="PANTHER" id="PTHR11014:SF63">
    <property type="entry name" value="METALLOPEPTIDASE, PUTATIVE (AFU_ORTHOLOGUE AFUA_6G09600)-RELATED"/>
    <property type="match status" value="1"/>
</dbReference>
<reference evidence="5" key="1">
    <citation type="submission" date="2015-07" db="EMBL/GenBank/DDBJ databases">
        <title>Whole genome sequence of an Ensifer adhaerens strain isolated from a cave pool in the Wind Cave National Park.</title>
        <authorList>
            <person name="Eng W.W.H."/>
            <person name="Gan H.M."/>
            <person name="Barton H.A."/>
            <person name="Savka M.A."/>
        </authorList>
    </citation>
    <scope>NUCLEOTIDE SEQUENCE [LARGE SCALE GENOMIC DNA]</scope>
    <source>
        <strain evidence="5">SD006</strain>
    </source>
</reference>
<dbReference type="RefSeq" id="WP_053249013.1">
    <property type="nucleotide sequence ID" value="NZ_LGAP01000005.1"/>
</dbReference>
<evidence type="ECO:0000256" key="2">
    <source>
        <dbReference type="PIRSR" id="PIRSR005962-1"/>
    </source>
</evidence>
<dbReference type="Gene3D" id="3.40.630.10">
    <property type="entry name" value="Zn peptidases"/>
    <property type="match status" value="1"/>
</dbReference>
<dbReference type="AlphaFoldDB" id="A0A0L8BXN3"/>
<dbReference type="NCBIfam" id="TIGR01891">
    <property type="entry name" value="amidohydrolases"/>
    <property type="match status" value="1"/>
</dbReference>
<dbReference type="FunFam" id="3.30.70.360:FF:000001">
    <property type="entry name" value="N-acetyldiaminopimelate deacetylase"/>
    <property type="match status" value="1"/>
</dbReference>
<dbReference type="InterPro" id="IPR011650">
    <property type="entry name" value="Peptidase_M20_dimer"/>
</dbReference>
<dbReference type="PIRSF" id="PIRSF005962">
    <property type="entry name" value="Pept_M20D_amidohydro"/>
    <property type="match status" value="1"/>
</dbReference>
<dbReference type="Proteomes" id="UP000037425">
    <property type="component" value="Unassembled WGS sequence"/>
</dbReference>
<dbReference type="PANTHER" id="PTHR11014">
    <property type="entry name" value="PEPTIDASE M20 FAMILY MEMBER"/>
    <property type="match status" value="1"/>
</dbReference>
<evidence type="ECO:0000256" key="1">
    <source>
        <dbReference type="ARBA" id="ARBA00022801"/>
    </source>
</evidence>
<organism evidence="4 5">
    <name type="scientific">Ensifer adhaerens</name>
    <name type="common">Sinorhizobium morelense</name>
    <dbReference type="NCBI Taxonomy" id="106592"/>
    <lineage>
        <taxon>Bacteria</taxon>
        <taxon>Pseudomonadati</taxon>
        <taxon>Pseudomonadota</taxon>
        <taxon>Alphaproteobacteria</taxon>
        <taxon>Hyphomicrobiales</taxon>
        <taxon>Rhizobiaceae</taxon>
        <taxon>Sinorhizobium/Ensifer group</taxon>
        <taxon>Ensifer</taxon>
    </lineage>
</organism>
<gene>
    <name evidence="4" type="ORF">AC244_11785</name>
</gene>
<dbReference type="Pfam" id="PF01546">
    <property type="entry name" value="Peptidase_M20"/>
    <property type="match status" value="1"/>
</dbReference>
<dbReference type="PATRIC" id="fig|106592.7.peg.6301"/>
<dbReference type="OrthoDB" id="9777385at2"/>